<dbReference type="PANTHER" id="PTHR30532:SF21">
    <property type="entry name" value="SIDEROPHORE-BINDING LIPOPROTEIN YFIY-RELATED"/>
    <property type="match status" value="1"/>
</dbReference>
<comment type="similarity">
    <text evidence="2">Belongs to the bacterial solute-binding protein 8 family.</text>
</comment>
<name>A0A4R7KXE2_9CLOT</name>
<evidence type="ECO:0000256" key="2">
    <source>
        <dbReference type="ARBA" id="ARBA00008814"/>
    </source>
</evidence>
<dbReference type="PROSITE" id="PS51257">
    <property type="entry name" value="PROKAR_LIPOPROTEIN"/>
    <property type="match status" value="1"/>
</dbReference>
<proteinExistence type="inferred from homology"/>
<dbReference type="OrthoDB" id="9793175at2"/>
<evidence type="ECO:0000259" key="5">
    <source>
        <dbReference type="PROSITE" id="PS50983"/>
    </source>
</evidence>
<dbReference type="InterPro" id="IPR051313">
    <property type="entry name" value="Bact_iron-sidero_bind"/>
</dbReference>
<comment type="subcellular location">
    <subcellularLocation>
        <location evidence="1">Cell envelope</location>
    </subcellularLocation>
</comment>
<dbReference type="AlphaFoldDB" id="A0A4R7KXE2"/>
<keyword evidence="4" id="KW-0732">Signal</keyword>
<evidence type="ECO:0000256" key="1">
    <source>
        <dbReference type="ARBA" id="ARBA00004196"/>
    </source>
</evidence>
<keyword evidence="7" id="KW-1185">Reference proteome</keyword>
<gene>
    <name evidence="6" type="ORF">EDD71_10141</name>
</gene>
<dbReference type="PROSITE" id="PS50983">
    <property type="entry name" value="FE_B12_PBP"/>
    <property type="match status" value="1"/>
</dbReference>
<dbReference type="Pfam" id="PF01497">
    <property type="entry name" value="Peripla_BP_2"/>
    <property type="match status" value="1"/>
</dbReference>
<organism evidence="6 7">
    <name type="scientific">Fonticella tunisiensis</name>
    <dbReference type="NCBI Taxonomy" id="1096341"/>
    <lineage>
        <taxon>Bacteria</taxon>
        <taxon>Bacillati</taxon>
        <taxon>Bacillota</taxon>
        <taxon>Clostridia</taxon>
        <taxon>Eubacteriales</taxon>
        <taxon>Clostridiaceae</taxon>
        <taxon>Fonticella</taxon>
    </lineage>
</organism>
<evidence type="ECO:0000256" key="3">
    <source>
        <dbReference type="ARBA" id="ARBA00022448"/>
    </source>
</evidence>
<keyword evidence="3" id="KW-0813">Transport</keyword>
<dbReference type="PANTHER" id="PTHR30532">
    <property type="entry name" value="IRON III DICITRATE-BINDING PERIPLASMIC PROTEIN"/>
    <property type="match status" value="1"/>
</dbReference>
<reference evidence="6 7" key="1">
    <citation type="submission" date="2019-03" db="EMBL/GenBank/DDBJ databases">
        <title>Genomic Encyclopedia of Type Strains, Phase IV (KMG-IV): sequencing the most valuable type-strain genomes for metagenomic binning, comparative biology and taxonomic classification.</title>
        <authorList>
            <person name="Goeker M."/>
        </authorList>
    </citation>
    <scope>NUCLEOTIDE SEQUENCE [LARGE SCALE GENOMIC DNA]</scope>
    <source>
        <strain evidence="6 7">DSM 24455</strain>
    </source>
</reference>
<dbReference type="GO" id="GO:1901678">
    <property type="term" value="P:iron coordination entity transport"/>
    <property type="evidence" value="ECO:0007669"/>
    <property type="project" value="UniProtKB-ARBA"/>
</dbReference>
<evidence type="ECO:0000256" key="4">
    <source>
        <dbReference type="ARBA" id="ARBA00022729"/>
    </source>
</evidence>
<dbReference type="Gene3D" id="3.40.50.1980">
    <property type="entry name" value="Nitrogenase molybdenum iron protein domain"/>
    <property type="match status" value="2"/>
</dbReference>
<sequence length="311" mass="34823">MKKFLALVILLLFSTIIFIGCAKESKETNAKDSKKVVSTIKGDVEIPSNPKRIVDISGSSEELIILGHTPVATANTDPYKPTEFASYIKDKLGNSKIVGFYMSDTMNIEAILQADPDLIIMSQRQEKIYDQLKEIAPVVMIKDYANDWRTKMLDIAKLFNQESYAQKWLDEYDKKAQTIAKEIVEKNGKQTYLTVLASAGQFYIFSDAGIGAILYNDMKLDKPAKMPAQEGISLPVVTLEGLSQIDADHLIVIATEEDKKNLENSSVWKNIRAVKEGNVTMLESTPYFGQGYSPIGRELLLDLIKEKIIKK</sequence>
<dbReference type="EMBL" id="SOAZ01000001">
    <property type="protein sequence ID" value="TDT63616.1"/>
    <property type="molecule type" value="Genomic_DNA"/>
</dbReference>
<protein>
    <submittedName>
        <fullName evidence="6">Iron complex transport system substrate-binding protein</fullName>
    </submittedName>
</protein>
<feature type="domain" description="Fe/B12 periplasmic-binding" evidence="5">
    <location>
        <begin position="52"/>
        <end position="311"/>
    </location>
</feature>
<evidence type="ECO:0000313" key="6">
    <source>
        <dbReference type="EMBL" id="TDT63616.1"/>
    </source>
</evidence>
<evidence type="ECO:0000313" key="7">
    <source>
        <dbReference type="Proteomes" id="UP000295325"/>
    </source>
</evidence>
<dbReference type="Proteomes" id="UP000295325">
    <property type="component" value="Unassembled WGS sequence"/>
</dbReference>
<dbReference type="GO" id="GO:0030288">
    <property type="term" value="C:outer membrane-bounded periplasmic space"/>
    <property type="evidence" value="ECO:0007669"/>
    <property type="project" value="TreeGrafter"/>
</dbReference>
<dbReference type="RefSeq" id="WP_133626743.1">
    <property type="nucleotide sequence ID" value="NZ_SOAZ01000001.1"/>
</dbReference>
<dbReference type="InterPro" id="IPR002491">
    <property type="entry name" value="ABC_transptr_periplasmic_BD"/>
</dbReference>
<accession>A0A4R7KXE2</accession>
<comment type="caution">
    <text evidence="6">The sequence shown here is derived from an EMBL/GenBank/DDBJ whole genome shotgun (WGS) entry which is preliminary data.</text>
</comment>
<dbReference type="SUPFAM" id="SSF53807">
    <property type="entry name" value="Helical backbone' metal receptor"/>
    <property type="match status" value="1"/>
</dbReference>